<sequence>MMVADRRGGRGRGGRGSHGRQRLVSGRRDCVLIVVAGRGHQHGRRWRVTARAGLMRQHSVTLVRAGTAGTRAERPRACLVVRVEQIRVDVLLDRVHVVRHHVWVMVVMTASVDQRLRFLER</sequence>
<protein>
    <submittedName>
        <fullName evidence="2">Uncharacterized protein</fullName>
    </submittedName>
</protein>
<proteinExistence type="predicted"/>
<name>A0A2S2RA58_9HEMI</name>
<reference evidence="2" key="1">
    <citation type="submission" date="2018-04" db="EMBL/GenBank/DDBJ databases">
        <title>Transcriptome assembly of Sipha flava.</title>
        <authorList>
            <person name="Scully E.D."/>
            <person name="Geib S.M."/>
            <person name="Palmer N.A."/>
            <person name="Koch K."/>
            <person name="Bradshaw J."/>
            <person name="Heng-Moss T."/>
            <person name="Sarath G."/>
        </authorList>
    </citation>
    <scope>NUCLEOTIDE SEQUENCE</scope>
</reference>
<gene>
    <name evidence="2" type="ORF">g.94351</name>
</gene>
<organism evidence="2">
    <name type="scientific">Sipha flava</name>
    <name type="common">yellow sugarcane aphid</name>
    <dbReference type="NCBI Taxonomy" id="143950"/>
    <lineage>
        <taxon>Eukaryota</taxon>
        <taxon>Metazoa</taxon>
        <taxon>Ecdysozoa</taxon>
        <taxon>Arthropoda</taxon>
        <taxon>Hexapoda</taxon>
        <taxon>Insecta</taxon>
        <taxon>Pterygota</taxon>
        <taxon>Neoptera</taxon>
        <taxon>Paraneoptera</taxon>
        <taxon>Hemiptera</taxon>
        <taxon>Sternorrhyncha</taxon>
        <taxon>Aphidomorpha</taxon>
        <taxon>Aphidoidea</taxon>
        <taxon>Aphididae</taxon>
        <taxon>Sipha</taxon>
    </lineage>
</organism>
<feature type="region of interest" description="Disordered" evidence="1">
    <location>
        <begin position="1"/>
        <end position="22"/>
    </location>
</feature>
<accession>A0A2S2RA58</accession>
<evidence type="ECO:0000313" key="2">
    <source>
        <dbReference type="EMBL" id="MBY86875.1"/>
    </source>
</evidence>
<dbReference type="AlphaFoldDB" id="A0A2S2RA58"/>
<feature type="compositionally biased region" description="Basic residues" evidence="1">
    <location>
        <begin position="9"/>
        <end position="21"/>
    </location>
</feature>
<evidence type="ECO:0000256" key="1">
    <source>
        <dbReference type="SAM" id="MobiDB-lite"/>
    </source>
</evidence>
<dbReference type="EMBL" id="GGMS01017672">
    <property type="protein sequence ID" value="MBY86875.1"/>
    <property type="molecule type" value="Transcribed_RNA"/>
</dbReference>